<name>A0ACB8DMX9_DERSI</name>
<gene>
    <name evidence="1" type="ORF">HPB49_004052</name>
</gene>
<proteinExistence type="predicted"/>
<reference evidence="1" key="1">
    <citation type="submission" date="2020-05" db="EMBL/GenBank/DDBJ databases">
        <title>Large-scale comparative analyses of tick genomes elucidate their genetic diversity and vector capacities.</title>
        <authorList>
            <person name="Jia N."/>
            <person name="Wang J."/>
            <person name="Shi W."/>
            <person name="Du L."/>
            <person name="Sun Y."/>
            <person name="Zhan W."/>
            <person name="Jiang J."/>
            <person name="Wang Q."/>
            <person name="Zhang B."/>
            <person name="Ji P."/>
            <person name="Sakyi L.B."/>
            <person name="Cui X."/>
            <person name="Yuan T."/>
            <person name="Jiang B."/>
            <person name="Yang W."/>
            <person name="Lam T.T.-Y."/>
            <person name="Chang Q."/>
            <person name="Ding S."/>
            <person name="Wang X."/>
            <person name="Zhu J."/>
            <person name="Ruan X."/>
            <person name="Zhao L."/>
            <person name="Wei J."/>
            <person name="Que T."/>
            <person name="Du C."/>
            <person name="Cheng J."/>
            <person name="Dai P."/>
            <person name="Han X."/>
            <person name="Huang E."/>
            <person name="Gao Y."/>
            <person name="Liu J."/>
            <person name="Shao H."/>
            <person name="Ye R."/>
            <person name="Li L."/>
            <person name="Wei W."/>
            <person name="Wang X."/>
            <person name="Wang C."/>
            <person name="Yang T."/>
            <person name="Huo Q."/>
            <person name="Li W."/>
            <person name="Guo W."/>
            <person name="Chen H."/>
            <person name="Zhou L."/>
            <person name="Ni X."/>
            <person name="Tian J."/>
            <person name="Zhou Y."/>
            <person name="Sheng Y."/>
            <person name="Liu T."/>
            <person name="Pan Y."/>
            <person name="Xia L."/>
            <person name="Li J."/>
            <person name="Zhao F."/>
            <person name="Cao W."/>
        </authorList>
    </citation>
    <scope>NUCLEOTIDE SEQUENCE</scope>
    <source>
        <strain evidence="1">Dsil-2018</strain>
    </source>
</reference>
<dbReference type="EMBL" id="CM023479">
    <property type="protein sequence ID" value="KAH7973703.1"/>
    <property type="molecule type" value="Genomic_DNA"/>
</dbReference>
<comment type="caution">
    <text evidence="1">The sequence shown here is derived from an EMBL/GenBank/DDBJ whole genome shotgun (WGS) entry which is preliminary data.</text>
</comment>
<sequence>MPSKAGTCFVPGCKSGYKSCAARVSSFRAPKDVLRREKWARNTKRGEKEHTPDCFVCERHFETAFFQRTFRHIINGEVVEMPRDRPQLTDDAVPTLFPDAPKYLTTKAPIKRKERNLCQQDGPPTKKRKATSKHVTQEASEPAREAEQFHPAEPELSPTEEAVHCNTTEAESQSVINLKNLCQSLELPGTGWNKLTFATEPGAVFLGLCEFQQAELDHLLMPKLVKFEQVGDEMGTVHCSVFLRAKLHLERPVSSLDEAQSVLNSTHSLVVCAGCGMKITKVGKYACFAGSYYSNKCNLTCQNKGPCMHCKYLRRLLKNQLSRQKHGVAVKRLRKYEYARTRRRLHAAQLKLLNMKKELELMRAANEQIGDEALNDRITALPQKQQMAIRACFTAAKRKSTCGMPYEKDWILECVLLRMRSPKLYEHLRKQKILILPSRTCLQRYVRNFKSGFGFNDSVFKALGAKAENIDVFSRHGGILFDELKLSEQFGVNTAGAVEGFVDLGSFTTDEQRATPADQGMVMLFQPFQGDWTQILGVFSSKGNIKAGMLSKLLLEAILLAEKASLFGDFVSCDGATWNRSMWKSFGIGAYPSGVTCKVAHPVDPSRELHFCSDFPHLVKCIRNTFVPQRGRLTKGAMDVRELGV</sequence>
<keyword evidence="2" id="KW-1185">Reference proteome</keyword>
<organism evidence="1 2">
    <name type="scientific">Dermacentor silvarum</name>
    <name type="common">Tick</name>
    <dbReference type="NCBI Taxonomy" id="543639"/>
    <lineage>
        <taxon>Eukaryota</taxon>
        <taxon>Metazoa</taxon>
        <taxon>Ecdysozoa</taxon>
        <taxon>Arthropoda</taxon>
        <taxon>Chelicerata</taxon>
        <taxon>Arachnida</taxon>
        <taxon>Acari</taxon>
        <taxon>Parasitiformes</taxon>
        <taxon>Ixodida</taxon>
        <taxon>Ixodoidea</taxon>
        <taxon>Ixodidae</taxon>
        <taxon>Rhipicephalinae</taxon>
        <taxon>Dermacentor</taxon>
    </lineage>
</organism>
<dbReference type="Proteomes" id="UP000821865">
    <property type="component" value="Chromosome 10"/>
</dbReference>
<protein>
    <submittedName>
        <fullName evidence="1">Uncharacterized protein</fullName>
    </submittedName>
</protein>
<accession>A0ACB8DMX9</accession>
<evidence type="ECO:0000313" key="2">
    <source>
        <dbReference type="Proteomes" id="UP000821865"/>
    </source>
</evidence>
<evidence type="ECO:0000313" key="1">
    <source>
        <dbReference type="EMBL" id="KAH7973703.1"/>
    </source>
</evidence>